<keyword evidence="6" id="KW-1185">Reference proteome</keyword>
<dbReference type="Gene3D" id="2.40.100.10">
    <property type="entry name" value="Cyclophilin-like"/>
    <property type="match status" value="1"/>
</dbReference>
<dbReference type="SMART" id="SM00796">
    <property type="entry name" value="AHS1"/>
    <property type="match status" value="1"/>
</dbReference>
<evidence type="ECO:0000256" key="2">
    <source>
        <dbReference type="ARBA" id="ARBA00022801"/>
    </source>
</evidence>
<dbReference type="OrthoDB" id="9778567at2"/>
<evidence type="ECO:0000256" key="3">
    <source>
        <dbReference type="ARBA" id="ARBA00022840"/>
    </source>
</evidence>
<dbReference type="Pfam" id="PF02682">
    <property type="entry name" value="CT_C_D"/>
    <property type="match status" value="1"/>
</dbReference>
<reference evidence="5 6" key="1">
    <citation type="submission" date="2016-11" db="EMBL/GenBank/DDBJ databases">
        <authorList>
            <person name="Jaros S."/>
            <person name="Januszkiewicz K."/>
            <person name="Wedrychowicz H."/>
        </authorList>
    </citation>
    <scope>NUCLEOTIDE SEQUENCE [LARGE SCALE GENOMIC DNA]</scope>
    <source>
        <strain evidence="5 6">CGMCC 1.10681</strain>
    </source>
</reference>
<keyword evidence="2" id="KW-0378">Hydrolase</keyword>
<dbReference type="InterPro" id="IPR010016">
    <property type="entry name" value="PxpB"/>
</dbReference>
<dbReference type="SUPFAM" id="SSF160467">
    <property type="entry name" value="PH0987 N-terminal domain-like"/>
    <property type="match status" value="1"/>
</dbReference>
<organism evidence="5 6">
    <name type="scientific">Gracilibacillus kekensis</name>
    <dbReference type="NCBI Taxonomy" id="1027249"/>
    <lineage>
        <taxon>Bacteria</taxon>
        <taxon>Bacillati</taxon>
        <taxon>Bacillota</taxon>
        <taxon>Bacilli</taxon>
        <taxon>Bacillales</taxon>
        <taxon>Bacillaceae</taxon>
        <taxon>Gracilibacillus</taxon>
    </lineage>
</organism>
<dbReference type="InterPro" id="IPR029000">
    <property type="entry name" value="Cyclophilin-like_dom_sf"/>
</dbReference>
<keyword evidence="1" id="KW-0547">Nucleotide-binding</keyword>
<dbReference type="SUPFAM" id="SSF50891">
    <property type="entry name" value="Cyclophilin-like"/>
    <property type="match status" value="1"/>
</dbReference>
<keyword evidence="3" id="KW-0067">ATP-binding</keyword>
<gene>
    <name evidence="5" type="ORF">SAMN05216179_1476</name>
</gene>
<dbReference type="InterPro" id="IPR003833">
    <property type="entry name" value="CT_C_D"/>
</dbReference>
<dbReference type="AlphaFoldDB" id="A0A1M7N191"/>
<dbReference type="RefSeq" id="WP_073201201.1">
    <property type="nucleotide sequence ID" value="NZ_FRCZ01000002.1"/>
</dbReference>
<dbReference type="PANTHER" id="PTHR34698">
    <property type="entry name" value="5-OXOPROLINASE SUBUNIT B"/>
    <property type="match status" value="1"/>
</dbReference>
<accession>A0A1M7N191</accession>
<evidence type="ECO:0000313" key="5">
    <source>
        <dbReference type="EMBL" id="SHM97317.1"/>
    </source>
</evidence>
<dbReference type="GO" id="GO:0005524">
    <property type="term" value="F:ATP binding"/>
    <property type="evidence" value="ECO:0007669"/>
    <property type="project" value="UniProtKB-KW"/>
</dbReference>
<dbReference type="Proteomes" id="UP000184184">
    <property type="component" value="Unassembled WGS sequence"/>
</dbReference>
<name>A0A1M7N191_9BACI</name>
<evidence type="ECO:0000256" key="1">
    <source>
        <dbReference type="ARBA" id="ARBA00022741"/>
    </source>
</evidence>
<evidence type="ECO:0000313" key="6">
    <source>
        <dbReference type="Proteomes" id="UP000184184"/>
    </source>
</evidence>
<dbReference type="PANTHER" id="PTHR34698:SF2">
    <property type="entry name" value="5-OXOPROLINASE SUBUNIT B"/>
    <property type="match status" value="1"/>
</dbReference>
<feature type="domain" description="Carboxyltransferase" evidence="4">
    <location>
        <begin position="1"/>
        <end position="200"/>
    </location>
</feature>
<dbReference type="EMBL" id="FRCZ01000002">
    <property type="protein sequence ID" value="SHM97317.1"/>
    <property type="molecule type" value="Genomic_DNA"/>
</dbReference>
<protein>
    <submittedName>
        <fullName evidence="5">Inhibitor of KinA</fullName>
    </submittedName>
</protein>
<sequence length="232" mass="26643">MHLQSIAEHAILISFQDEKDLSSKLISYKKEITNHTNLPIIEVVIGYCTITIYFDPFKTTHQQLKMKLQERMKSFDVLKKEQGTVHQIPVCYEEIFGSDLSTLAAKHNFSIEEVIERHTRPIYRVAFLGFSPGFPFLMGMDQSLSTDRKDKPRLEVMEGSVGIAGAQTGIYPSSSPGGWNIIGRTPISLLSFRNNKPTLFQPGDQLKFYAIFKSEFDRIYQEERNTHVNRDY</sequence>
<dbReference type="NCBIfam" id="TIGR00370">
    <property type="entry name" value="5-oxoprolinase subunit PxpB"/>
    <property type="match status" value="1"/>
</dbReference>
<evidence type="ECO:0000259" key="4">
    <source>
        <dbReference type="SMART" id="SM00796"/>
    </source>
</evidence>
<dbReference type="Gene3D" id="3.30.1360.40">
    <property type="match status" value="1"/>
</dbReference>
<dbReference type="GO" id="GO:0016787">
    <property type="term" value="F:hydrolase activity"/>
    <property type="evidence" value="ECO:0007669"/>
    <property type="project" value="UniProtKB-KW"/>
</dbReference>
<proteinExistence type="predicted"/>
<dbReference type="STRING" id="1027249.SAMN05216179_1476"/>